<evidence type="ECO:0000256" key="2">
    <source>
        <dbReference type="ARBA" id="ARBA00022723"/>
    </source>
</evidence>
<dbReference type="InterPro" id="IPR011650">
    <property type="entry name" value="Peptidase_M20_dimer"/>
</dbReference>
<evidence type="ECO:0000256" key="1">
    <source>
        <dbReference type="ARBA" id="ARBA00022670"/>
    </source>
</evidence>
<accession>A0ABV1KHJ4</accession>
<protein>
    <submittedName>
        <fullName evidence="5">M20 family metallopeptidase</fullName>
    </submittedName>
</protein>
<reference evidence="5 6" key="1">
    <citation type="submission" date="2024-03" db="EMBL/GenBank/DDBJ databases">
        <title>Draft genome sequence of Pseudonocardia nematodicida JCM 31783.</title>
        <authorList>
            <person name="Butdee W."/>
            <person name="Duangmal K."/>
        </authorList>
    </citation>
    <scope>NUCLEOTIDE SEQUENCE [LARGE SCALE GENOMIC DNA]</scope>
    <source>
        <strain evidence="5 6">JCM 31783</strain>
    </source>
</reference>
<dbReference type="RefSeq" id="WP_349301117.1">
    <property type="nucleotide sequence ID" value="NZ_JBEDNQ010000012.1"/>
</dbReference>
<comment type="caution">
    <text evidence="5">The sequence shown here is derived from an EMBL/GenBank/DDBJ whole genome shotgun (WGS) entry which is preliminary data.</text>
</comment>
<dbReference type="Pfam" id="PF07687">
    <property type="entry name" value="M20_dimer"/>
    <property type="match status" value="1"/>
</dbReference>
<organism evidence="5 6">
    <name type="scientific">Pseudonocardia nematodicida</name>
    <dbReference type="NCBI Taxonomy" id="1206997"/>
    <lineage>
        <taxon>Bacteria</taxon>
        <taxon>Bacillati</taxon>
        <taxon>Actinomycetota</taxon>
        <taxon>Actinomycetes</taxon>
        <taxon>Pseudonocardiales</taxon>
        <taxon>Pseudonocardiaceae</taxon>
        <taxon>Pseudonocardia</taxon>
    </lineage>
</organism>
<sequence length="470" mass="50981">MSARHTAIDAAYAYVDSGRLLDDVTAAVRYRTVSVHPAEAGEIRRYLDDHLVPRLERLGFRTRVEPNPVSPEHPFLLAVREEEHAAFTALTYGHADVQPPQEGQWREGLDPWELVVDGDHWYGRGTADNKGQHTINLAALEQVIAQRGGTLGYTVKAVFETGEEAGSPGMMEFCRHHAAELSADVFLASDGPRLSTGTPTLWLGNRGMFMFRLEASLRERSYHSGNWGGVLANAGTVLAGAIAALVDARGRLLVDALTPRDGIPDSVRELVRDLPIGGGDDDPVLSEDWGEPGLSPGERLFAWNTLEVLDVVTGQPERTVGAIPGYARATLQLRFVVGTDEDRLVEGVRAHLDRSGFGNVTVAQVGPVMSATRLDPGDPWAQLAARSVRRTTGQDVTILPSVGASIQNRAFADVLGLPTIWIPHSYPACAQHAPNEHLLASLSREAIGIMAGLFWDLGDVQTDNPVRRNS</sequence>
<dbReference type="EMBL" id="JBEDNQ010000012">
    <property type="protein sequence ID" value="MEQ3553932.1"/>
    <property type="molecule type" value="Genomic_DNA"/>
</dbReference>
<dbReference type="NCBIfam" id="NF005478">
    <property type="entry name" value="PRK07079.1"/>
    <property type="match status" value="1"/>
</dbReference>
<evidence type="ECO:0000259" key="4">
    <source>
        <dbReference type="Pfam" id="PF07687"/>
    </source>
</evidence>
<dbReference type="Pfam" id="PF01546">
    <property type="entry name" value="Peptidase_M20"/>
    <property type="match status" value="1"/>
</dbReference>
<dbReference type="PANTHER" id="PTHR43270">
    <property type="entry name" value="BETA-ALA-HIS DIPEPTIDASE"/>
    <property type="match status" value="1"/>
</dbReference>
<feature type="domain" description="Peptidase M20 dimerisation" evidence="4">
    <location>
        <begin position="204"/>
        <end position="354"/>
    </location>
</feature>
<evidence type="ECO:0000256" key="3">
    <source>
        <dbReference type="ARBA" id="ARBA00022801"/>
    </source>
</evidence>
<gene>
    <name evidence="5" type="ORF">WIS52_25950</name>
</gene>
<keyword evidence="2" id="KW-0479">Metal-binding</keyword>
<dbReference type="Gene3D" id="3.30.70.360">
    <property type="match status" value="1"/>
</dbReference>
<evidence type="ECO:0000313" key="6">
    <source>
        <dbReference type="Proteomes" id="UP001494902"/>
    </source>
</evidence>
<keyword evidence="1" id="KW-0645">Protease</keyword>
<dbReference type="InterPro" id="IPR002933">
    <property type="entry name" value="Peptidase_M20"/>
</dbReference>
<dbReference type="Gene3D" id="3.40.630.10">
    <property type="entry name" value="Zn peptidases"/>
    <property type="match status" value="1"/>
</dbReference>
<name>A0ABV1KHJ4_9PSEU</name>
<dbReference type="SUPFAM" id="SSF53187">
    <property type="entry name" value="Zn-dependent exopeptidases"/>
    <property type="match status" value="1"/>
</dbReference>
<evidence type="ECO:0000313" key="5">
    <source>
        <dbReference type="EMBL" id="MEQ3553932.1"/>
    </source>
</evidence>
<dbReference type="PANTHER" id="PTHR43270:SF12">
    <property type="entry name" value="SUCCINYL-DIAMINOPIMELATE DESUCCINYLASE"/>
    <property type="match status" value="1"/>
</dbReference>
<dbReference type="Proteomes" id="UP001494902">
    <property type="component" value="Unassembled WGS sequence"/>
</dbReference>
<proteinExistence type="predicted"/>
<dbReference type="InterPro" id="IPR051458">
    <property type="entry name" value="Cyt/Met_Dipeptidase"/>
</dbReference>
<keyword evidence="3" id="KW-0378">Hydrolase</keyword>
<keyword evidence="6" id="KW-1185">Reference proteome</keyword>